<feature type="region of interest" description="Disordered" evidence="1">
    <location>
        <begin position="1"/>
        <end position="31"/>
    </location>
</feature>
<sequence length="292" mass="32902">MTSKSEDSDVTETTEKNDRTGPSGVHKQKQKDILLIQIKRRKRTAKTKVTNLRHEITDIKSVIEPLWAALEDAQEILEEIIAFYVEVEVEEQAGKREPFEESEAIERDVRRTTEAGQNAIKVRAFKAVNMNKPLSKNTADRYQQSAREDQLNESHGSHDRNRYLKPLAVPKFNGDKRKFEDVWALFTSLVDESTEPVHLKMARLRQSLTAIEKSAEGEDSPGVYELQSLSSQKYIVTVELGVTWRFNLPAAPHFGGAHEVMGKAAKKDSCAVVGKRDINDEELIAVFAGVPS</sequence>
<evidence type="ECO:0000313" key="2">
    <source>
        <dbReference type="EMBL" id="PFX15265.1"/>
    </source>
</evidence>
<gene>
    <name evidence="2" type="ORF">AWC38_SpisGene20517</name>
</gene>
<feature type="compositionally biased region" description="Basic and acidic residues" evidence="1">
    <location>
        <begin position="1"/>
        <end position="19"/>
    </location>
</feature>
<name>A0A2B4RG63_STYPI</name>
<feature type="compositionally biased region" description="Basic and acidic residues" evidence="1">
    <location>
        <begin position="146"/>
        <end position="160"/>
    </location>
</feature>
<accession>A0A2B4RG63</accession>
<evidence type="ECO:0000256" key="1">
    <source>
        <dbReference type="SAM" id="MobiDB-lite"/>
    </source>
</evidence>
<dbReference type="EMBL" id="LSMT01000666">
    <property type="protein sequence ID" value="PFX15265.1"/>
    <property type="molecule type" value="Genomic_DNA"/>
</dbReference>
<keyword evidence="3" id="KW-1185">Reference proteome</keyword>
<evidence type="ECO:0000313" key="3">
    <source>
        <dbReference type="Proteomes" id="UP000225706"/>
    </source>
</evidence>
<dbReference type="Proteomes" id="UP000225706">
    <property type="component" value="Unassembled WGS sequence"/>
</dbReference>
<feature type="region of interest" description="Disordered" evidence="1">
    <location>
        <begin position="133"/>
        <end position="160"/>
    </location>
</feature>
<protein>
    <submittedName>
        <fullName evidence="2">Uncharacterized protein</fullName>
    </submittedName>
</protein>
<reference evidence="3" key="1">
    <citation type="journal article" date="2017" name="bioRxiv">
        <title>Comparative analysis of the genomes of Stylophora pistillata and Acropora digitifera provides evidence for extensive differences between species of corals.</title>
        <authorList>
            <person name="Voolstra C.R."/>
            <person name="Li Y."/>
            <person name="Liew Y.J."/>
            <person name="Baumgarten S."/>
            <person name="Zoccola D."/>
            <person name="Flot J.-F."/>
            <person name="Tambutte S."/>
            <person name="Allemand D."/>
            <person name="Aranda M."/>
        </authorList>
    </citation>
    <scope>NUCLEOTIDE SEQUENCE [LARGE SCALE GENOMIC DNA]</scope>
</reference>
<dbReference type="OrthoDB" id="5981820at2759"/>
<organism evidence="2 3">
    <name type="scientific">Stylophora pistillata</name>
    <name type="common">Smooth cauliflower coral</name>
    <dbReference type="NCBI Taxonomy" id="50429"/>
    <lineage>
        <taxon>Eukaryota</taxon>
        <taxon>Metazoa</taxon>
        <taxon>Cnidaria</taxon>
        <taxon>Anthozoa</taxon>
        <taxon>Hexacorallia</taxon>
        <taxon>Scleractinia</taxon>
        <taxon>Astrocoeniina</taxon>
        <taxon>Pocilloporidae</taxon>
        <taxon>Stylophora</taxon>
    </lineage>
</organism>
<dbReference type="AlphaFoldDB" id="A0A2B4RG63"/>
<comment type="caution">
    <text evidence="2">The sequence shown here is derived from an EMBL/GenBank/DDBJ whole genome shotgun (WGS) entry which is preliminary data.</text>
</comment>
<feature type="compositionally biased region" description="Polar residues" evidence="1">
    <location>
        <begin position="133"/>
        <end position="145"/>
    </location>
</feature>
<proteinExistence type="predicted"/>